<dbReference type="AlphaFoldDB" id="A0A9P4IL60"/>
<dbReference type="PANTHER" id="PTHR48079:SF6">
    <property type="entry name" value="NAD(P)-BINDING DOMAIN-CONTAINING PROTEIN-RELATED"/>
    <property type="match status" value="1"/>
</dbReference>
<dbReference type="InterPro" id="IPR036291">
    <property type="entry name" value="NAD(P)-bd_dom_sf"/>
</dbReference>
<dbReference type="Gene3D" id="3.40.50.720">
    <property type="entry name" value="NAD(P)-binding Rossmann-like Domain"/>
    <property type="match status" value="1"/>
</dbReference>
<dbReference type="EMBL" id="ML978122">
    <property type="protein sequence ID" value="KAF2103550.1"/>
    <property type="molecule type" value="Genomic_DNA"/>
</dbReference>
<organism evidence="2 3">
    <name type="scientific">Rhizodiscina lignyota</name>
    <dbReference type="NCBI Taxonomy" id="1504668"/>
    <lineage>
        <taxon>Eukaryota</taxon>
        <taxon>Fungi</taxon>
        <taxon>Dikarya</taxon>
        <taxon>Ascomycota</taxon>
        <taxon>Pezizomycotina</taxon>
        <taxon>Dothideomycetes</taxon>
        <taxon>Pleosporomycetidae</taxon>
        <taxon>Aulographales</taxon>
        <taxon>Rhizodiscinaceae</taxon>
        <taxon>Rhizodiscina</taxon>
    </lineage>
</organism>
<dbReference type="Pfam" id="PF01370">
    <property type="entry name" value="Epimerase"/>
    <property type="match status" value="1"/>
</dbReference>
<evidence type="ECO:0000313" key="3">
    <source>
        <dbReference type="Proteomes" id="UP000799772"/>
    </source>
</evidence>
<protein>
    <submittedName>
        <fullName evidence="2">NAD(P)-binding protein</fullName>
    </submittedName>
</protein>
<comment type="caution">
    <text evidence="2">The sequence shown here is derived from an EMBL/GenBank/DDBJ whole genome shotgun (WGS) entry which is preliminary data.</text>
</comment>
<gene>
    <name evidence="2" type="ORF">NA57DRAFT_72526</name>
</gene>
<reference evidence="2" key="1">
    <citation type="journal article" date="2020" name="Stud. Mycol.">
        <title>101 Dothideomycetes genomes: a test case for predicting lifestyles and emergence of pathogens.</title>
        <authorList>
            <person name="Haridas S."/>
            <person name="Albert R."/>
            <person name="Binder M."/>
            <person name="Bloem J."/>
            <person name="Labutti K."/>
            <person name="Salamov A."/>
            <person name="Andreopoulos B."/>
            <person name="Baker S."/>
            <person name="Barry K."/>
            <person name="Bills G."/>
            <person name="Bluhm B."/>
            <person name="Cannon C."/>
            <person name="Castanera R."/>
            <person name="Culley D."/>
            <person name="Daum C."/>
            <person name="Ezra D."/>
            <person name="Gonzalez J."/>
            <person name="Henrissat B."/>
            <person name="Kuo A."/>
            <person name="Liang C."/>
            <person name="Lipzen A."/>
            <person name="Lutzoni F."/>
            <person name="Magnuson J."/>
            <person name="Mondo S."/>
            <person name="Nolan M."/>
            <person name="Ohm R."/>
            <person name="Pangilinan J."/>
            <person name="Park H.-J."/>
            <person name="Ramirez L."/>
            <person name="Alfaro M."/>
            <person name="Sun H."/>
            <person name="Tritt A."/>
            <person name="Yoshinaga Y."/>
            <person name="Zwiers L.-H."/>
            <person name="Turgeon B."/>
            <person name="Goodwin S."/>
            <person name="Spatafora J."/>
            <person name="Crous P."/>
            <person name="Grigoriev I."/>
        </authorList>
    </citation>
    <scope>NUCLEOTIDE SEQUENCE</scope>
    <source>
        <strain evidence="2">CBS 133067</strain>
    </source>
</reference>
<dbReference type="GO" id="GO:0004029">
    <property type="term" value="F:aldehyde dehydrogenase (NAD+) activity"/>
    <property type="evidence" value="ECO:0007669"/>
    <property type="project" value="TreeGrafter"/>
</dbReference>
<proteinExistence type="predicted"/>
<keyword evidence="3" id="KW-1185">Reference proteome</keyword>
<feature type="domain" description="NAD-dependent epimerase/dehydratase" evidence="1">
    <location>
        <begin position="5"/>
        <end position="232"/>
    </location>
</feature>
<sequence length="324" mass="34586">MPKTLIIGATGYIGQTLALSLLRSGHHTVYGVARSPVKARSLAALEIIPVICADPAIDGSPLLQAISEHRIDTVAVVGGDQQAHALLELTMKAGLERLELFKKAGVEKPTKLGFMYTSGTWVHGSSIEPVSDLDQVGNALAPSPPAKLVAWRADFEQEILAFKVRELLDVVIIRPGLLYGRSHAIWTMFFAPLLEAAKNGAPSVQIPLDADSRPGLIHVDDVGTGIHAAIEKIPEINGAGLHPCFDLVGQSESMRDIFSRLADVLGFKGKVELVGAGDNLFAAAMSTTGTNHAERARMILGWEPKRLGFVDGMGVYGKAFEASQ</sequence>
<dbReference type="PANTHER" id="PTHR48079">
    <property type="entry name" value="PROTEIN YEEZ"/>
    <property type="match status" value="1"/>
</dbReference>
<dbReference type="SUPFAM" id="SSF51735">
    <property type="entry name" value="NAD(P)-binding Rossmann-fold domains"/>
    <property type="match status" value="1"/>
</dbReference>
<dbReference type="InterPro" id="IPR051783">
    <property type="entry name" value="NAD(P)-dependent_oxidoreduct"/>
</dbReference>
<evidence type="ECO:0000259" key="1">
    <source>
        <dbReference type="Pfam" id="PF01370"/>
    </source>
</evidence>
<dbReference type="OrthoDB" id="10000533at2759"/>
<dbReference type="InterPro" id="IPR001509">
    <property type="entry name" value="Epimerase_deHydtase"/>
</dbReference>
<dbReference type="Proteomes" id="UP000799772">
    <property type="component" value="Unassembled WGS sequence"/>
</dbReference>
<evidence type="ECO:0000313" key="2">
    <source>
        <dbReference type="EMBL" id="KAF2103550.1"/>
    </source>
</evidence>
<name>A0A9P4IL60_9PEZI</name>
<dbReference type="GO" id="GO:0005737">
    <property type="term" value="C:cytoplasm"/>
    <property type="evidence" value="ECO:0007669"/>
    <property type="project" value="TreeGrafter"/>
</dbReference>
<accession>A0A9P4IL60</accession>